<accession>A0AC58TH68</accession>
<name>A0AC58TH68_TOBAC</name>
<evidence type="ECO:0000313" key="1">
    <source>
        <dbReference type="Proteomes" id="UP000790787"/>
    </source>
</evidence>
<proteinExistence type="predicted"/>
<organism evidence="1 2">
    <name type="scientific">Nicotiana tabacum</name>
    <name type="common">Common tobacco</name>
    <dbReference type="NCBI Taxonomy" id="4097"/>
    <lineage>
        <taxon>Eukaryota</taxon>
        <taxon>Viridiplantae</taxon>
        <taxon>Streptophyta</taxon>
        <taxon>Embryophyta</taxon>
        <taxon>Tracheophyta</taxon>
        <taxon>Spermatophyta</taxon>
        <taxon>Magnoliopsida</taxon>
        <taxon>eudicotyledons</taxon>
        <taxon>Gunneridae</taxon>
        <taxon>Pentapetalae</taxon>
        <taxon>asterids</taxon>
        <taxon>lamiids</taxon>
        <taxon>Solanales</taxon>
        <taxon>Solanaceae</taxon>
        <taxon>Nicotianoideae</taxon>
        <taxon>Nicotianeae</taxon>
        <taxon>Nicotiana</taxon>
    </lineage>
</organism>
<protein>
    <submittedName>
        <fullName evidence="2">Uncharacterized protein LOC142174643</fullName>
    </submittedName>
</protein>
<sequence length="563" mass="65326">MDDSCAIFEQAVKYDWKLEFCEMCLKTGHDCAKIFKKGVKQDQQPRKRRPPSVKRIWKTKEATMASTSEESQKQVEESSKEVEFANNEVQDFSDCVHVLNLNELPRKGDFYTLSNKKQSVDRVYSKFDRAIENDDWMQTYGYMKVEYRLPFISDHALIVITMKRVEPSGKILFRFFNVWIDYPNFLALVEEALRLLSKQLKDTEFRGIKERLKQTRNKLQRIQDQMLSCYSDELVAEEKQLLENLEKLSLIEESILQQKSRAKWIRLEYANSKIQKVIASIISDTQAGFILGRNVADNVLLAHELVKAYSRKNISPRCLIKVDIQKYLSRNLKTLKHEKAFHYHPMCSRLDLTHLSFADDLLLFVRGDATSVALLHDRFNIFSGASGLKANLAKSSIYYGGVNLEVKHNIHQKQGYSQGSLPFRYLGIPLDTKKLFVMQWKPLINKTVARISSWTTKKLSYAGRIQLVQHVIFDIQVYWSQIFIIPVKVVEAIETYCRSYVRSGENIITKKALAARDRMCAPKATGGLNLINLALWNKAAITKTCWELANKKDKLWIKWINSY</sequence>
<dbReference type="RefSeq" id="XP_075096576.1">
    <property type="nucleotide sequence ID" value="XM_075240475.1"/>
</dbReference>
<evidence type="ECO:0000313" key="2">
    <source>
        <dbReference type="RefSeq" id="XP_075096576.1"/>
    </source>
</evidence>
<keyword evidence="1" id="KW-1185">Reference proteome</keyword>
<reference evidence="1" key="1">
    <citation type="journal article" date="2014" name="Nat. Commun.">
        <title>The tobacco genome sequence and its comparison with those of tomato and potato.</title>
        <authorList>
            <person name="Sierro N."/>
            <person name="Battey J.N."/>
            <person name="Ouadi S."/>
            <person name="Bakaher N."/>
            <person name="Bovet L."/>
            <person name="Willig A."/>
            <person name="Goepfert S."/>
            <person name="Peitsch M.C."/>
            <person name="Ivanov N.V."/>
        </authorList>
    </citation>
    <scope>NUCLEOTIDE SEQUENCE [LARGE SCALE GENOMIC DNA]</scope>
</reference>
<gene>
    <name evidence="2" type="primary">LOC142174643</name>
</gene>
<dbReference type="Proteomes" id="UP000790787">
    <property type="component" value="Chromosome 20"/>
</dbReference>
<reference evidence="2" key="2">
    <citation type="submission" date="2025-08" db="UniProtKB">
        <authorList>
            <consortium name="RefSeq"/>
        </authorList>
    </citation>
    <scope>IDENTIFICATION</scope>
    <source>
        <tissue evidence="2">Leaf</tissue>
    </source>
</reference>